<dbReference type="AlphaFoldDB" id="A0A916YC72"/>
<dbReference type="EMBL" id="BMHO01000001">
    <property type="protein sequence ID" value="GGD39207.1"/>
    <property type="molecule type" value="Genomic_DNA"/>
</dbReference>
<gene>
    <name evidence="2" type="ORF">GCM10010915_19930</name>
</gene>
<comment type="caution">
    <text evidence="2">The sequence shown here is derived from an EMBL/GenBank/DDBJ whole genome shotgun (WGS) entry which is preliminary data.</text>
</comment>
<organism evidence="2 3">
    <name type="scientific">Microbacterium faecale</name>
    <dbReference type="NCBI Taxonomy" id="1804630"/>
    <lineage>
        <taxon>Bacteria</taxon>
        <taxon>Bacillati</taxon>
        <taxon>Actinomycetota</taxon>
        <taxon>Actinomycetes</taxon>
        <taxon>Micrococcales</taxon>
        <taxon>Microbacteriaceae</taxon>
        <taxon>Microbacterium</taxon>
    </lineage>
</organism>
<feature type="compositionally biased region" description="Basic and acidic residues" evidence="1">
    <location>
        <begin position="48"/>
        <end position="59"/>
    </location>
</feature>
<dbReference type="InterPro" id="IPR046080">
    <property type="entry name" value="DUF6098"/>
</dbReference>
<dbReference type="Proteomes" id="UP000633205">
    <property type="component" value="Unassembled WGS sequence"/>
</dbReference>
<dbReference type="RefSeq" id="WP_229731082.1">
    <property type="nucleotide sequence ID" value="NZ_BMHO01000001.1"/>
</dbReference>
<proteinExistence type="predicted"/>
<feature type="region of interest" description="Disordered" evidence="1">
    <location>
        <begin position="48"/>
        <end position="67"/>
    </location>
</feature>
<sequence>MTDPKKTRGRPLLMTPAPSMAICSSLDDLARLLNALGPLYVRYSRGPDVDASEQSKDGESGLPLPGLSVNPLSPERWWTRPLQHWLARQLMQYRHLEARDSGEFAWVLAGDEVARGPDCEPLLAGVVPIADVTEQLLNEADQVYAAVFDRGALPASGKGDAES</sequence>
<evidence type="ECO:0000313" key="2">
    <source>
        <dbReference type="EMBL" id="GGD39207.1"/>
    </source>
</evidence>
<dbReference type="Pfam" id="PF19593">
    <property type="entry name" value="DUF6098"/>
    <property type="match status" value="1"/>
</dbReference>
<reference evidence="2" key="2">
    <citation type="submission" date="2020-09" db="EMBL/GenBank/DDBJ databases">
        <authorList>
            <person name="Sun Q."/>
            <person name="Zhou Y."/>
        </authorList>
    </citation>
    <scope>NUCLEOTIDE SEQUENCE</scope>
    <source>
        <strain evidence="2">CGMCC 1.15152</strain>
    </source>
</reference>
<accession>A0A916YC72</accession>
<protein>
    <submittedName>
        <fullName evidence="2">Uncharacterized protein</fullName>
    </submittedName>
</protein>
<reference evidence="2" key="1">
    <citation type="journal article" date="2014" name="Int. J. Syst. Evol. Microbiol.">
        <title>Complete genome sequence of Corynebacterium casei LMG S-19264T (=DSM 44701T), isolated from a smear-ripened cheese.</title>
        <authorList>
            <consortium name="US DOE Joint Genome Institute (JGI-PGF)"/>
            <person name="Walter F."/>
            <person name="Albersmeier A."/>
            <person name="Kalinowski J."/>
            <person name="Ruckert C."/>
        </authorList>
    </citation>
    <scope>NUCLEOTIDE SEQUENCE</scope>
    <source>
        <strain evidence="2">CGMCC 1.15152</strain>
    </source>
</reference>
<keyword evidence="3" id="KW-1185">Reference proteome</keyword>
<name>A0A916YC72_9MICO</name>
<evidence type="ECO:0000256" key="1">
    <source>
        <dbReference type="SAM" id="MobiDB-lite"/>
    </source>
</evidence>
<evidence type="ECO:0000313" key="3">
    <source>
        <dbReference type="Proteomes" id="UP000633205"/>
    </source>
</evidence>